<evidence type="ECO:0008006" key="4">
    <source>
        <dbReference type="Google" id="ProtNLM"/>
    </source>
</evidence>
<dbReference type="Proteomes" id="UP000320095">
    <property type="component" value="Unassembled WGS sequence"/>
</dbReference>
<name>A0A502DPH8_9MYCO</name>
<evidence type="ECO:0000313" key="2">
    <source>
        <dbReference type="EMBL" id="TPG26131.1"/>
    </source>
</evidence>
<organism evidence="2 3">
    <name type="scientific">Mycolicibacterium hodleri</name>
    <dbReference type="NCBI Taxonomy" id="49897"/>
    <lineage>
        <taxon>Bacteria</taxon>
        <taxon>Bacillati</taxon>
        <taxon>Actinomycetota</taxon>
        <taxon>Actinomycetes</taxon>
        <taxon>Mycobacteriales</taxon>
        <taxon>Mycobacteriaceae</taxon>
        <taxon>Mycolicibacterium</taxon>
    </lineage>
</organism>
<comment type="caution">
    <text evidence="2">The sequence shown here is derived from an EMBL/GenBank/DDBJ whole genome shotgun (WGS) entry which is preliminary data.</text>
</comment>
<feature type="region of interest" description="Disordered" evidence="1">
    <location>
        <begin position="94"/>
        <end position="121"/>
    </location>
</feature>
<dbReference type="OrthoDB" id="3989267at2"/>
<keyword evidence="3" id="KW-1185">Reference proteome</keyword>
<accession>A0A502DPH8</accession>
<sequence length="480" mass="54731">MALDTRLNHRQVEVLRWISDGCPDGRWTDFTYKTTASALQSRRLVDVSKRGGTWSASILPAGTHYSTNGRYPPAHWPTKRGAVAVDLDRVDPASVQSNRVHWSPPPPRPAKPSPPDGLTPTRTLVKDIIDAGGIFEIDTKDDNTSYRSLVGIINRRGMAPDGQEVIMLTGRSYHHLVFRLSKVSVWKTAPPAETVAAERIGRWHSDVATLRTEKRLDAVEKPLRDRAFRLLHALAREAEARGHSVRLPKQRVQGYAQESSRLVGDLIFKVEGIECSVDVWQPKDRVPHVPTREEVEREKKYSWPPSRYDYVPSDRLSITLDTSSRWSSKLTWPETKTLLLQSRLPDVMTTFQRWAVIDAERQEIERCAEIEKRERQAREEDLARQAYVQHALGERLVADMKAWELSGRLHGYVAILRDRVNAMTNAEDQSAATEWLDWCDRYVADHDPSTKPIVMPTVKPAAYSEVAEFRKRLGFTSGYW</sequence>
<protein>
    <recommendedName>
        <fullName evidence="4">PE-PGRS family protein</fullName>
    </recommendedName>
</protein>
<feature type="compositionally biased region" description="Pro residues" evidence="1">
    <location>
        <begin position="103"/>
        <end position="117"/>
    </location>
</feature>
<proteinExistence type="predicted"/>
<dbReference type="AlphaFoldDB" id="A0A502DPH8"/>
<gene>
    <name evidence="2" type="ORF">EAH80_29575</name>
</gene>
<reference evidence="2 3" key="1">
    <citation type="journal article" date="2019" name="Environ. Microbiol.">
        <title>Species interactions and distinct microbial communities in high Arctic permafrost affected cryosols are associated with the CH4 and CO2 gas fluxes.</title>
        <authorList>
            <person name="Altshuler I."/>
            <person name="Hamel J."/>
            <person name="Turney S."/>
            <person name="Magnuson E."/>
            <person name="Levesque R."/>
            <person name="Greer C."/>
            <person name="Whyte L.G."/>
        </authorList>
    </citation>
    <scope>NUCLEOTIDE SEQUENCE [LARGE SCALE GENOMIC DNA]</scope>
    <source>
        <strain evidence="2 3">S5.20</strain>
    </source>
</reference>
<evidence type="ECO:0000313" key="3">
    <source>
        <dbReference type="Proteomes" id="UP000320095"/>
    </source>
</evidence>
<dbReference type="EMBL" id="RCZG01000024">
    <property type="protein sequence ID" value="TPG26131.1"/>
    <property type="molecule type" value="Genomic_DNA"/>
</dbReference>
<evidence type="ECO:0000256" key="1">
    <source>
        <dbReference type="SAM" id="MobiDB-lite"/>
    </source>
</evidence>